<feature type="compositionally biased region" description="Low complexity" evidence="5">
    <location>
        <begin position="87"/>
        <end position="108"/>
    </location>
</feature>
<dbReference type="GO" id="GO:0010605">
    <property type="term" value="P:negative regulation of macromolecule metabolic process"/>
    <property type="evidence" value="ECO:0007669"/>
    <property type="project" value="UniProtKB-ARBA"/>
</dbReference>
<keyword evidence="4" id="KW-0460">Magnesium</keyword>
<dbReference type="GO" id="GO:0005730">
    <property type="term" value="C:nucleolus"/>
    <property type="evidence" value="ECO:0007669"/>
    <property type="project" value="TreeGrafter"/>
</dbReference>
<evidence type="ECO:0000256" key="2">
    <source>
        <dbReference type="ARBA" id="ARBA00012388"/>
    </source>
</evidence>
<dbReference type="PANTHER" id="PTHR23092:SF15">
    <property type="entry name" value="INACTIVE NON-CANONICAL POLY(A) RNA POLYMERASE PROTEIN TRF4-2-RELATED"/>
    <property type="match status" value="1"/>
</dbReference>
<dbReference type="Gene3D" id="1.10.1410.10">
    <property type="match status" value="1"/>
</dbReference>
<dbReference type="GO" id="GO:0031499">
    <property type="term" value="C:TRAMP complex"/>
    <property type="evidence" value="ECO:0007669"/>
    <property type="project" value="TreeGrafter"/>
</dbReference>
<accession>A0A5C3L444</accession>
<dbReference type="InterPro" id="IPR054708">
    <property type="entry name" value="MTPAP-like_central"/>
</dbReference>
<name>A0A5C3L444_COPMA</name>
<evidence type="ECO:0000256" key="1">
    <source>
        <dbReference type="ARBA" id="ARBA00008593"/>
    </source>
</evidence>
<evidence type="ECO:0000259" key="7">
    <source>
        <dbReference type="Pfam" id="PF22600"/>
    </source>
</evidence>
<dbReference type="InterPro" id="IPR045862">
    <property type="entry name" value="Trf4-like"/>
</dbReference>
<evidence type="ECO:0000256" key="4">
    <source>
        <dbReference type="ARBA" id="ARBA00022842"/>
    </source>
</evidence>
<dbReference type="InterPro" id="IPR043519">
    <property type="entry name" value="NT_sf"/>
</dbReference>
<feature type="compositionally biased region" description="Basic and acidic residues" evidence="5">
    <location>
        <begin position="268"/>
        <end position="321"/>
    </location>
</feature>
<evidence type="ECO:0000256" key="5">
    <source>
        <dbReference type="SAM" id="MobiDB-lite"/>
    </source>
</evidence>
<evidence type="ECO:0000313" key="9">
    <source>
        <dbReference type="Proteomes" id="UP000307440"/>
    </source>
</evidence>
<dbReference type="GO" id="GO:0003729">
    <property type="term" value="F:mRNA binding"/>
    <property type="evidence" value="ECO:0007669"/>
    <property type="project" value="TreeGrafter"/>
</dbReference>
<feature type="compositionally biased region" description="Basic and acidic residues" evidence="5">
    <location>
        <begin position="739"/>
        <end position="754"/>
    </location>
</feature>
<dbReference type="GO" id="GO:0043634">
    <property type="term" value="P:polyadenylation-dependent ncRNA catabolic process"/>
    <property type="evidence" value="ECO:0007669"/>
    <property type="project" value="TreeGrafter"/>
</dbReference>
<dbReference type="GO" id="GO:1990817">
    <property type="term" value="F:poly(A) RNA polymerase activity"/>
    <property type="evidence" value="ECO:0007669"/>
    <property type="project" value="UniProtKB-EC"/>
</dbReference>
<proteinExistence type="inferred from homology"/>
<feature type="compositionally biased region" description="Acidic residues" evidence="5">
    <location>
        <begin position="818"/>
        <end position="828"/>
    </location>
</feature>
<comment type="similarity">
    <text evidence="1">Belongs to the DNA polymerase type-B-like family.</text>
</comment>
<dbReference type="SUPFAM" id="SSF81301">
    <property type="entry name" value="Nucleotidyltransferase"/>
    <property type="match status" value="1"/>
</dbReference>
<dbReference type="CDD" id="cd05402">
    <property type="entry name" value="NT_PAP_TUTase"/>
    <property type="match status" value="1"/>
</dbReference>
<keyword evidence="3" id="KW-0479">Metal-binding</keyword>
<dbReference type="Pfam" id="PF03828">
    <property type="entry name" value="PAP_assoc"/>
    <property type="match status" value="1"/>
</dbReference>
<feature type="compositionally biased region" description="Polar residues" evidence="5">
    <location>
        <begin position="129"/>
        <end position="156"/>
    </location>
</feature>
<dbReference type="PANTHER" id="PTHR23092">
    <property type="entry name" value="POLY(A) RNA POLYMERASE"/>
    <property type="match status" value="1"/>
</dbReference>
<dbReference type="AlphaFoldDB" id="A0A5C3L444"/>
<dbReference type="InterPro" id="IPR002058">
    <property type="entry name" value="PAP_assoc"/>
</dbReference>
<feature type="region of interest" description="Disordered" evidence="5">
    <location>
        <begin position="704"/>
        <end position="828"/>
    </location>
</feature>
<dbReference type="Gene3D" id="3.30.460.10">
    <property type="entry name" value="Beta Polymerase, domain 2"/>
    <property type="match status" value="1"/>
</dbReference>
<feature type="compositionally biased region" description="Low complexity" evidence="5">
    <location>
        <begin position="713"/>
        <end position="722"/>
    </location>
</feature>
<feature type="compositionally biased region" description="Basic and acidic residues" evidence="5">
    <location>
        <begin position="111"/>
        <end position="125"/>
    </location>
</feature>
<dbReference type="FunFam" id="1.10.1410.10:FF:000003">
    <property type="entry name" value="non-canonical poly(A) RNA polymerase PAPD7"/>
    <property type="match status" value="1"/>
</dbReference>
<dbReference type="OrthoDB" id="273917at2759"/>
<dbReference type="GO" id="GO:0031123">
    <property type="term" value="P:RNA 3'-end processing"/>
    <property type="evidence" value="ECO:0007669"/>
    <property type="project" value="TreeGrafter"/>
</dbReference>
<evidence type="ECO:0000259" key="6">
    <source>
        <dbReference type="Pfam" id="PF03828"/>
    </source>
</evidence>
<dbReference type="Proteomes" id="UP000307440">
    <property type="component" value="Unassembled WGS sequence"/>
</dbReference>
<sequence>MDTPSTPANQEAGKTPKANATTRSANGKPKSRSPWSARTGHAGNDVARTNAASTSIPQPDGGPEPSSEKKKKPRNRKKKSLGGSGASGTASEVNSGSGTPAASGSSSPRLAEAKPETISSPRDKGPAQPSGSSNPDNAIASNAPIPTTTASEQQTAAVGPSSFVTGDDFIPFDFDLSGDEAGDGGLGGETHGRVDVKGKGKAFDDASKDVDEPSSRANERDRDRDRDGGRYDDEHRVQKRDDYEDREDSSRSRKRSRRDKSRSRSRSRSRDRDSRRDRARDRRDKDRDRRDGDRDGDRRDRDKNSKNGFSDNRDADKDRYDSYGYHSSKAPWIRGVDLDRCKNVAEMLHQEVEAFTRWISPTPIEDEIRSLVVMQISQAVKTKFPDATVMPFGSYETKLYLPLGDIDLVIMSESMAWSDKVTVLRALANTLKRAGITSNVSIIAKAKVPIVKFVTSHGRFNVDISINQMNGLFAGQIINGFLKHMSHEQSTSSSTSVAKTSLALRSLVLITKAFLAQRNMNEVYTGGLGSYSIVCLAVSFLQMHPKIRRGEIDPDRNLGVLVMEFFELYGTLFNYDEVGISVREGGTYFSKRQRGWFDYQKRGLLSVEDPADPSNDISKGSFAFHKVKTAFAGAHSILTATAYLRAGIIGSRRSGRSVNLRGYQEPEDLSILSTVMGITQETLNHRKLVQELYNRRTLHDILRVKPAPTIDHNANSNGASSSSKKKSKNKNSSPPPSSKELRIKGVGSKQHDGVIDLTSYDSDTNKEEPGSRQRNRRPYGDEGDDEEASGRYDIVQPPRKRQRTGKPKDDYHTAIFVTDDDEDEEDDGLVIGGLDVEEDEQESRYNRKPVVRDAVQLEKADRTRSYWLSKGIGPGLGEDGFEDGYSD</sequence>
<feature type="region of interest" description="Disordered" evidence="5">
    <location>
        <begin position="868"/>
        <end position="887"/>
    </location>
</feature>
<protein>
    <recommendedName>
        <fullName evidence="2">polynucleotide adenylyltransferase</fullName>
        <ecNumber evidence="2">2.7.7.19</ecNumber>
    </recommendedName>
</protein>
<dbReference type="Pfam" id="PF22600">
    <property type="entry name" value="MTPAP-like_central"/>
    <property type="match status" value="1"/>
</dbReference>
<feature type="compositionally biased region" description="Basic residues" evidence="5">
    <location>
        <begin position="69"/>
        <end position="80"/>
    </location>
</feature>
<feature type="region of interest" description="Disordered" evidence="5">
    <location>
        <begin position="1"/>
        <end position="321"/>
    </location>
</feature>
<gene>
    <name evidence="8" type="ORF">FA15DRAFT_670964</name>
</gene>
<dbReference type="STRING" id="230819.A0A5C3L444"/>
<feature type="compositionally biased region" description="Basic and acidic residues" evidence="5">
    <location>
        <begin position="190"/>
        <end position="251"/>
    </location>
</feature>
<evidence type="ECO:0000256" key="3">
    <source>
        <dbReference type="ARBA" id="ARBA00022723"/>
    </source>
</evidence>
<dbReference type="EC" id="2.7.7.19" evidence="2"/>
<feature type="domain" description="PAP-associated" evidence="6">
    <location>
        <begin position="557"/>
        <end position="615"/>
    </location>
</feature>
<feature type="compositionally biased region" description="Basic residues" evidence="5">
    <location>
        <begin position="252"/>
        <end position="267"/>
    </location>
</feature>
<organism evidence="8 9">
    <name type="scientific">Coprinopsis marcescibilis</name>
    <name type="common">Agaric fungus</name>
    <name type="synonym">Psathyrella marcescibilis</name>
    <dbReference type="NCBI Taxonomy" id="230819"/>
    <lineage>
        <taxon>Eukaryota</taxon>
        <taxon>Fungi</taxon>
        <taxon>Dikarya</taxon>
        <taxon>Basidiomycota</taxon>
        <taxon>Agaricomycotina</taxon>
        <taxon>Agaricomycetes</taxon>
        <taxon>Agaricomycetidae</taxon>
        <taxon>Agaricales</taxon>
        <taxon>Agaricineae</taxon>
        <taxon>Psathyrellaceae</taxon>
        <taxon>Coprinopsis</taxon>
    </lineage>
</organism>
<keyword evidence="9" id="KW-1185">Reference proteome</keyword>
<reference evidence="8 9" key="1">
    <citation type="journal article" date="2019" name="Nat. Ecol. Evol.">
        <title>Megaphylogeny resolves global patterns of mushroom evolution.</title>
        <authorList>
            <person name="Varga T."/>
            <person name="Krizsan K."/>
            <person name="Foldi C."/>
            <person name="Dima B."/>
            <person name="Sanchez-Garcia M."/>
            <person name="Sanchez-Ramirez S."/>
            <person name="Szollosi G.J."/>
            <person name="Szarkandi J.G."/>
            <person name="Papp V."/>
            <person name="Albert L."/>
            <person name="Andreopoulos W."/>
            <person name="Angelini C."/>
            <person name="Antonin V."/>
            <person name="Barry K.W."/>
            <person name="Bougher N.L."/>
            <person name="Buchanan P."/>
            <person name="Buyck B."/>
            <person name="Bense V."/>
            <person name="Catcheside P."/>
            <person name="Chovatia M."/>
            <person name="Cooper J."/>
            <person name="Damon W."/>
            <person name="Desjardin D."/>
            <person name="Finy P."/>
            <person name="Geml J."/>
            <person name="Haridas S."/>
            <person name="Hughes K."/>
            <person name="Justo A."/>
            <person name="Karasinski D."/>
            <person name="Kautmanova I."/>
            <person name="Kiss B."/>
            <person name="Kocsube S."/>
            <person name="Kotiranta H."/>
            <person name="LaButti K.M."/>
            <person name="Lechner B.E."/>
            <person name="Liimatainen K."/>
            <person name="Lipzen A."/>
            <person name="Lukacs Z."/>
            <person name="Mihaltcheva S."/>
            <person name="Morgado L.N."/>
            <person name="Niskanen T."/>
            <person name="Noordeloos M.E."/>
            <person name="Ohm R.A."/>
            <person name="Ortiz-Santana B."/>
            <person name="Ovrebo C."/>
            <person name="Racz N."/>
            <person name="Riley R."/>
            <person name="Savchenko A."/>
            <person name="Shiryaev A."/>
            <person name="Soop K."/>
            <person name="Spirin V."/>
            <person name="Szebenyi C."/>
            <person name="Tomsovsky M."/>
            <person name="Tulloss R.E."/>
            <person name="Uehling J."/>
            <person name="Grigoriev I.V."/>
            <person name="Vagvolgyi C."/>
            <person name="Papp T."/>
            <person name="Martin F.M."/>
            <person name="Miettinen O."/>
            <person name="Hibbett D.S."/>
            <person name="Nagy L.G."/>
        </authorList>
    </citation>
    <scope>NUCLEOTIDE SEQUENCE [LARGE SCALE GENOMIC DNA]</scope>
    <source>
        <strain evidence="8 9">CBS 121175</strain>
    </source>
</reference>
<evidence type="ECO:0000313" key="8">
    <source>
        <dbReference type="EMBL" id="TFK22958.1"/>
    </source>
</evidence>
<dbReference type="SUPFAM" id="SSF81631">
    <property type="entry name" value="PAP/OAS1 substrate-binding domain"/>
    <property type="match status" value="1"/>
</dbReference>
<dbReference type="EMBL" id="ML210228">
    <property type="protein sequence ID" value="TFK22958.1"/>
    <property type="molecule type" value="Genomic_DNA"/>
</dbReference>
<feature type="domain" description="Poly(A) RNA polymerase mitochondrial-like central palm" evidence="7">
    <location>
        <begin position="348"/>
        <end position="480"/>
    </location>
</feature>
<dbReference type="GO" id="GO:0046872">
    <property type="term" value="F:metal ion binding"/>
    <property type="evidence" value="ECO:0007669"/>
    <property type="project" value="UniProtKB-KW"/>
</dbReference>